<accession>A0ABT6MWA5</accession>
<protein>
    <recommendedName>
        <fullName evidence="4">Pilus assembly protein</fullName>
    </recommendedName>
</protein>
<keyword evidence="1" id="KW-1133">Transmembrane helix</keyword>
<evidence type="ECO:0000313" key="3">
    <source>
        <dbReference type="Proteomes" id="UP001160625"/>
    </source>
</evidence>
<sequence>MIGASNARLAFAKRFLRDAGAVAAAEMALIFPILGYVSLNVMDLGVYIFSRMQTELAAEAAAGAARNICVAAGKYPATYPAGNCDANLTTKLTAAAQATTLGTNVTIVGSPGEGYYCANTAGTLVSVAAVSATPPANCSSVVTGSTTAPGDYINVTTSYTYTPFAPGLAITAALPATIQQTAWMRLK</sequence>
<dbReference type="RefSeq" id="WP_281042676.1">
    <property type="nucleotide sequence ID" value="NZ_JARYGZ010000001.1"/>
</dbReference>
<evidence type="ECO:0000256" key="1">
    <source>
        <dbReference type="SAM" id="Phobius"/>
    </source>
</evidence>
<name>A0ABT6MWA5_9SPHN</name>
<dbReference type="EMBL" id="JARYGZ010000001">
    <property type="protein sequence ID" value="MDH7637319.1"/>
    <property type="molecule type" value="Genomic_DNA"/>
</dbReference>
<organism evidence="2 3">
    <name type="scientific">Sphingomonas oryzagri</name>
    <dbReference type="NCBI Taxonomy" id="3042314"/>
    <lineage>
        <taxon>Bacteria</taxon>
        <taxon>Pseudomonadati</taxon>
        <taxon>Pseudomonadota</taxon>
        <taxon>Alphaproteobacteria</taxon>
        <taxon>Sphingomonadales</taxon>
        <taxon>Sphingomonadaceae</taxon>
        <taxon>Sphingomonas</taxon>
    </lineage>
</organism>
<keyword evidence="3" id="KW-1185">Reference proteome</keyword>
<feature type="transmembrane region" description="Helical" evidence="1">
    <location>
        <begin position="20"/>
        <end position="42"/>
    </location>
</feature>
<gene>
    <name evidence="2" type="ORF">QGN17_01125</name>
</gene>
<keyword evidence="1" id="KW-0472">Membrane</keyword>
<proteinExistence type="predicted"/>
<keyword evidence="1" id="KW-0812">Transmembrane</keyword>
<comment type="caution">
    <text evidence="2">The sequence shown here is derived from an EMBL/GenBank/DDBJ whole genome shotgun (WGS) entry which is preliminary data.</text>
</comment>
<evidence type="ECO:0008006" key="4">
    <source>
        <dbReference type="Google" id="ProtNLM"/>
    </source>
</evidence>
<reference evidence="2" key="1">
    <citation type="submission" date="2023-04" db="EMBL/GenBank/DDBJ databases">
        <title>Sphingomonas sp. MAHUQ-71 isolated from rice field.</title>
        <authorList>
            <person name="Huq M.A."/>
        </authorList>
    </citation>
    <scope>NUCLEOTIDE SEQUENCE</scope>
    <source>
        <strain evidence="2">MAHUQ-71</strain>
    </source>
</reference>
<dbReference type="Proteomes" id="UP001160625">
    <property type="component" value="Unassembled WGS sequence"/>
</dbReference>
<evidence type="ECO:0000313" key="2">
    <source>
        <dbReference type="EMBL" id="MDH7637319.1"/>
    </source>
</evidence>